<dbReference type="Proteomes" id="UP000636960">
    <property type="component" value="Unassembled WGS sequence"/>
</dbReference>
<evidence type="ECO:0000313" key="3">
    <source>
        <dbReference type="Proteomes" id="UP000636960"/>
    </source>
</evidence>
<feature type="domain" description="DUF397" evidence="1">
    <location>
        <begin position="11"/>
        <end position="62"/>
    </location>
</feature>
<dbReference type="EMBL" id="BOMV01000038">
    <property type="protein sequence ID" value="GIE95878.1"/>
    <property type="molecule type" value="Genomic_DNA"/>
</dbReference>
<sequence>MPTDHQSPAGAAWRRSRFCVGESNCVEVADLDGLVGLRNSRKPALTLTFTKSEWSNFLAALKSGEIQLSGPR</sequence>
<dbReference type="AlphaFoldDB" id="A0A919JW14"/>
<dbReference type="Pfam" id="PF04149">
    <property type="entry name" value="DUF397"/>
    <property type="match status" value="1"/>
</dbReference>
<dbReference type="InterPro" id="IPR007278">
    <property type="entry name" value="DUF397"/>
</dbReference>
<proteinExistence type="predicted"/>
<reference evidence="2" key="1">
    <citation type="submission" date="2021-01" db="EMBL/GenBank/DDBJ databases">
        <title>Whole genome shotgun sequence of Actinoplanes rishiriensis NBRC 108556.</title>
        <authorList>
            <person name="Komaki H."/>
            <person name="Tamura T."/>
        </authorList>
    </citation>
    <scope>NUCLEOTIDE SEQUENCE</scope>
    <source>
        <strain evidence="2">NBRC 108556</strain>
    </source>
</reference>
<protein>
    <recommendedName>
        <fullName evidence="1">DUF397 domain-containing protein</fullName>
    </recommendedName>
</protein>
<dbReference type="RefSeq" id="WP_203782170.1">
    <property type="nucleotide sequence ID" value="NZ_BOMV01000038.1"/>
</dbReference>
<evidence type="ECO:0000313" key="2">
    <source>
        <dbReference type="EMBL" id="GIE95878.1"/>
    </source>
</evidence>
<keyword evidence="3" id="KW-1185">Reference proteome</keyword>
<organism evidence="2 3">
    <name type="scientific">Paractinoplanes rishiriensis</name>
    <dbReference type="NCBI Taxonomy" id="1050105"/>
    <lineage>
        <taxon>Bacteria</taxon>
        <taxon>Bacillati</taxon>
        <taxon>Actinomycetota</taxon>
        <taxon>Actinomycetes</taxon>
        <taxon>Micromonosporales</taxon>
        <taxon>Micromonosporaceae</taxon>
        <taxon>Paractinoplanes</taxon>
    </lineage>
</organism>
<gene>
    <name evidence="2" type="ORF">Ari01nite_33430</name>
</gene>
<comment type="caution">
    <text evidence="2">The sequence shown here is derived from an EMBL/GenBank/DDBJ whole genome shotgun (WGS) entry which is preliminary data.</text>
</comment>
<evidence type="ECO:0000259" key="1">
    <source>
        <dbReference type="Pfam" id="PF04149"/>
    </source>
</evidence>
<accession>A0A919JW14</accession>
<name>A0A919JW14_9ACTN</name>